<feature type="transmembrane region" description="Helical" evidence="1">
    <location>
        <begin position="104"/>
        <end position="123"/>
    </location>
</feature>
<dbReference type="Pfam" id="PF10067">
    <property type="entry name" value="DUF2306"/>
    <property type="match status" value="1"/>
</dbReference>
<feature type="transmembrane region" description="Helical" evidence="1">
    <location>
        <begin position="21"/>
        <end position="43"/>
    </location>
</feature>
<evidence type="ECO:0008006" key="4">
    <source>
        <dbReference type="Google" id="ProtNLM"/>
    </source>
</evidence>
<comment type="caution">
    <text evidence="2">The sequence shown here is derived from an EMBL/GenBank/DDBJ whole genome shotgun (WGS) entry which is preliminary data.</text>
</comment>
<proteinExistence type="predicted"/>
<dbReference type="InterPro" id="IPR018750">
    <property type="entry name" value="DUF2306_membrane"/>
</dbReference>
<feature type="transmembrane region" description="Helical" evidence="1">
    <location>
        <begin position="63"/>
        <end position="83"/>
    </location>
</feature>
<evidence type="ECO:0000313" key="3">
    <source>
        <dbReference type="Proteomes" id="UP000014184"/>
    </source>
</evidence>
<protein>
    <recommendedName>
        <fullName evidence="4">DUF2306 domain-containing protein</fullName>
    </recommendedName>
</protein>
<accession>A0A9P2TCJ7</accession>
<name>A0A9P2TCJ7_THEFU</name>
<evidence type="ECO:0000313" key="2">
    <source>
        <dbReference type="EMBL" id="EOR72742.1"/>
    </source>
</evidence>
<feature type="transmembrane region" description="Helical" evidence="1">
    <location>
        <begin position="170"/>
        <end position="191"/>
    </location>
</feature>
<dbReference type="AlphaFoldDB" id="A0A9P2TCJ7"/>
<reference evidence="2 3" key="1">
    <citation type="journal article" date="2013" name="Genome Announc.">
        <title>Draft Genome Sequence of the Lignocellulose Decomposer Thermobifida fusca Strain TM51.</title>
        <authorList>
            <person name="Toth A."/>
            <person name="Barna T."/>
            <person name="Nagy I."/>
            <person name="Horvath B."/>
            <person name="Nagy I."/>
            <person name="Tancsics A."/>
            <person name="Kriszt B."/>
            <person name="Baka E."/>
            <person name="Fekete C."/>
            <person name="Kukolya J."/>
        </authorList>
    </citation>
    <scope>NUCLEOTIDE SEQUENCE [LARGE SCALE GENOMIC DNA]</scope>
    <source>
        <strain evidence="2 3">TM51</strain>
    </source>
</reference>
<dbReference type="RefSeq" id="WP_016188004.1">
    <property type="nucleotide sequence ID" value="NZ_AOSG01000002.1"/>
</dbReference>
<feature type="transmembrane region" description="Helical" evidence="1">
    <location>
        <begin position="129"/>
        <end position="149"/>
    </location>
</feature>
<keyword evidence="1" id="KW-0812">Transmembrane</keyword>
<keyword evidence="1" id="KW-0472">Membrane</keyword>
<gene>
    <name evidence="2" type="ORF">TM51_00826</name>
</gene>
<organism evidence="2 3">
    <name type="scientific">Thermobifida fusca TM51</name>
    <dbReference type="NCBI Taxonomy" id="1169414"/>
    <lineage>
        <taxon>Bacteria</taxon>
        <taxon>Bacillati</taxon>
        <taxon>Actinomycetota</taxon>
        <taxon>Actinomycetes</taxon>
        <taxon>Streptosporangiales</taxon>
        <taxon>Nocardiopsidaceae</taxon>
        <taxon>Thermobifida</taxon>
    </lineage>
</organism>
<evidence type="ECO:0000256" key="1">
    <source>
        <dbReference type="SAM" id="Phobius"/>
    </source>
</evidence>
<dbReference type="Proteomes" id="UP000014184">
    <property type="component" value="Unassembled WGS sequence"/>
</dbReference>
<dbReference type="EMBL" id="AOSG01000002">
    <property type="protein sequence ID" value="EOR72742.1"/>
    <property type="molecule type" value="Genomic_DNA"/>
</dbReference>
<keyword evidence="1" id="KW-1133">Transmembrane helix</keyword>
<sequence>MTLSSATAPPRSPRRLPGVRWNRTSLVVAVTAFACVLVAAIFVPPYLSLDPGSSRVALRPDSALHFPAVAIHAATGGIALLTGPLQFSRRLRRRGVWHRWIGRVYLFAGVLPSALSGIVAALLTSSGPVAMAAFLSLDILWIITGLAAYRTARAGRYAAHREWMLRNFSLTFAAVTLRIWLSALVAIQLPWLDSLYGGDFDQLFATAYAVSHWTSWLPNLLLVEVYLARQAARQAREALATALQTTAAAADNTETSPTPA</sequence>
<feature type="transmembrane region" description="Helical" evidence="1">
    <location>
        <begin position="203"/>
        <end position="227"/>
    </location>
</feature>
<keyword evidence="3" id="KW-1185">Reference proteome</keyword>